<keyword evidence="1" id="KW-0472">Membrane</keyword>
<dbReference type="AlphaFoldDB" id="A0A9D2CGL6"/>
<evidence type="ECO:0000313" key="3">
    <source>
        <dbReference type="EMBL" id="HIY80023.1"/>
    </source>
</evidence>
<accession>A0A9D2CGL6</accession>
<reference evidence="3" key="1">
    <citation type="journal article" date="2021" name="PeerJ">
        <title>Extensive microbial diversity within the chicken gut microbiome revealed by metagenomics and culture.</title>
        <authorList>
            <person name="Gilroy R."/>
            <person name="Ravi A."/>
            <person name="Getino M."/>
            <person name="Pursley I."/>
            <person name="Horton D.L."/>
            <person name="Alikhan N.F."/>
            <person name="Baker D."/>
            <person name="Gharbi K."/>
            <person name="Hall N."/>
            <person name="Watson M."/>
            <person name="Adriaenssens E.M."/>
            <person name="Foster-Nyarko E."/>
            <person name="Jarju S."/>
            <person name="Secka A."/>
            <person name="Antonio M."/>
            <person name="Oren A."/>
            <person name="Chaudhuri R.R."/>
            <person name="La Ragione R."/>
            <person name="Hildebrand F."/>
            <person name="Pallen M.J."/>
        </authorList>
    </citation>
    <scope>NUCLEOTIDE SEQUENCE</scope>
    <source>
        <strain evidence="3">ChiHjej10B9-743</strain>
    </source>
</reference>
<name>A0A9D2CGL6_9ACTN</name>
<evidence type="ECO:0000256" key="1">
    <source>
        <dbReference type="SAM" id="Phobius"/>
    </source>
</evidence>
<evidence type="ECO:0000313" key="4">
    <source>
        <dbReference type="Proteomes" id="UP000824133"/>
    </source>
</evidence>
<sequence length="156" mass="17050">MTDDRNDSARRFTLSRWAVAFCCWTLLIWGHSLVQGPQSSAESGMVVDLVRPLFEALGVSDVDLMTLVVRKGAHFAEYAVLGVLAWGTFRARLRERGHAPFPAALLVALVPVCDEAIQLLVPGRSGQLSDVLLDLLGICCGVLLVVLFSAFARRRV</sequence>
<dbReference type="EMBL" id="DXCP01000045">
    <property type="protein sequence ID" value="HIY80023.1"/>
    <property type="molecule type" value="Genomic_DNA"/>
</dbReference>
<dbReference type="NCBIfam" id="NF037970">
    <property type="entry name" value="vanZ_1"/>
    <property type="match status" value="1"/>
</dbReference>
<dbReference type="InterPro" id="IPR006976">
    <property type="entry name" value="VanZ-like"/>
</dbReference>
<dbReference type="Proteomes" id="UP000824133">
    <property type="component" value="Unassembled WGS sequence"/>
</dbReference>
<keyword evidence="1" id="KW-1133">Transmembrane helix</keyword>
<keyword evidence="1" id="KW-0812">Transmembrane</keyword>
<reference evidence="3" key="2">
    <citation type="submission" date="2021-04" db="EMBL/GenBank/DDBJ databases">
        <authorList>
            <person name="Gilroy R."/>
        </authorList>
    </citation>
    <scope>NUCLEOTIDE SEQUENCE</scope>
    <source>
        <strain evidence="3">ChiHjej10B9-743</strain>
    </source>
</reference>
<dbReference type="Pfam" id="PF04892">
    <property type="entry name" value="VanZ"/>
    <property type="match status" value="1"/>
</dbReference>
<proteinExistence type="predicted"/>
<evidence type="ECO:0000259" key="2">
    <source>
        <dbReference type="Pfam" id="PF04892"/>
    </source>
</evidence>
<feature type="transmembrane region" description="Helical" evidence="1">
    <location>
        <begin position="133"/>
        <end position="152"/>
    </location>
</feature>
<protein>
    <submittedName>
        <fullName evidence="3">VanZ family protein</fullName>
    </submittedName>
</protein>
<comment type="caution">
    <text evidence="3">The sequence shown here is derived from an EMBL/GenBank/DDBJ whole genome shotgun (WGS) entry which is preliminary data.</text>
</comment>
<feature type="domain" description="VanZ-like" evidence="2">
    <location>
        <begin position="18"/>
        <end position="148"/>
    </location>
</feature>
<organism evidence="3 4">
    <name type="scientific">Candidatus Olsenella excrementavium</name>
    <dbReference type="NCBI Taxonomy" id="2838709"/>
    <lineage>
        <taxon>Bacteria</taxon>
        <taxon>Bacillati</taxon>
        <taxon>Actinomycetota</taxon>
        <taxon>Coriobacteriia</taxon>
        <taxon>Coriobacteriales</taxon>
        <taxon>Atopobiaceae</taxon>
        <taxon>Olsenella</taxon>
    </lineage>
</organism>
<gene>
    <name evidence="3" type="ORF">IAA42_06285</name>
</gene>